<dbReference type="Proteomes" id="UP000051863">
    <property type="component" value="Unassembled WGS sequence"/>
</dbReference>
<dbReference type="AlphaFoldDB" id="A0A0R0CA88"/>
<dbReference type="EMBL" id="LDJJ01000083">
    <property type="protein sequence ID" value="KRG62307.1"/>
    <property type="molecule type" value="Genomic_DNA"/>
</dbReference>
<dbReference type="InterPro" id="IPR051686">
    <property type="entry name" value="Lipoprotein_DolP"/>
</dbReference>
<feature type="domain" description="BON" evidence="2">
    <location>
        <begin position="28"/>
        <end position="97"/>
    </location>
</feature>
<dbReference type="PANTHER" id="PTHR34606:SF15">
    <property type="entry name" value="BON DOMAIN-CONTAINING PROTEIN"/>
    <property type="match status" value="1"/>
</dbReference>
<evidence type="ECO:0000256" key="1">
    <source>
        <dbReference type="SAM" id="MobiDB-lite"/>
    </source>
</evidence>
<accession>A0A0R0CA88</accession>
<evidence type="ECO:0000313" key="4">
    <source>
        <dbReference type="Proteomes" id="UP000051863"/>
    </source>
</evidence>
<reference evidence="3 4" key="1">
    <citation type="submission" date="2015-05" db="EMBL/GenBank/DDBJ databases">
        <title>Genome sequencing and analysis of members of genus Stenotrophomonas.</title>
        <authorList>
            <person name="Patil P.P."/>
            <person name="Midha S."/>
            <person name="Patil P.B."/>
        </authorList>
    </citation>
    <scope>NUCLEOTIDE SEQUENCE [LARGE SCALE GENOMIC DNA]</scope>
    <source>
        <strain evidence="3 4">DSM 18941</strain>
    </source>
</reference>
<dbReference type="PROSITE" id="PS50914">
    <property type="entry name" value="BON"/>
    <property type="match status" value="1"/>
</dbReference>
<sequence length="100" mass="10184">MATATALPAQEAPPAVDSGDRAAEQPGSDAWISREVKARLLRVRDTPGMEIHVQTRGGMVSLSGQVGSQSEADRMSAAAAAVDGVISVDDSGLVIGEPAN</sequence>
<dbReference type="PATRIC" id="fig|405446.3.peg.3672"/>
<keyword evidence="4" id="KW-1185">Reference proteome</keyword>
<feature type="region of interest" description="Disordered" evidence="1">
    <location>
        <begin position="1"/>
        <end position="30"/>
    </location>
</feature>
<evidence type="ECO:0000313" key="3">
    <source>
        <dbReference type="EMBL" id="KRG62307.1"/>
    </source>
</evidence>
<dbReference type="Gene3D" id="3.30.1340.30">
    <property type="match status" value="1"/>
</dbReference>
<organism evidence="3 4">
    <name type="scientific">Stenotrophomonas terrae</name>
    <dbReference type="NCBI Taxonomy" id="405446"/>
    <lineage>
        <taxon>Bacteria</taxon>
        <taxon>Pseudomonadati</taxon>
        <taxon>Pseudomonadota</taxon>
        <taxon>Gammaproteobacteria</taxon>
        <taxon>Lysobacterales</taxon>
        <taxon>Lysobacteraceae</taxon>
        <taxon>Stenotrophomonas</taxon>
    </lineage>
</organism>
<comment type="caution">
    <text evidence="3">The sequence shown here is derived from an EMBL/GenBank/DDBJ whole genome shotgun (WGS) entry which is preliminary data.</text>
</comment>
<gene>
    <name evidence="3" type="ORF">ABB27_18265</name>
</gene>
<protein>
    <recommendedName>
        <fullName evidence="2">BON domain-containing protein</fullName>
    </recommendedName>
</protein>
<dbReference type="PANTHER" id="PTHR34606">
    <property type="entry name" value="BON DOMAIN-CONTAINING PROTEIN"/>
    <property type="match status" value="1"/>
</dbReference>
<dbReference type="Pfam" id="PF04972">
    <property type="entry name" value="BON"/>
    <property type="match status" value="1"/>
</dbReference>
<evidence type="ECO:0000259" key="2">
    <source>
        <dbReference type="PROSITE" id="PS50914"/>
    </source>
</evidence>
<proteinExistence type="predicted"/>
<name>A0A0R0CA88_9GAMM</name>
<dbReference type="InterPro" id="IPR007055">
    <property type="entry name" value="BON_dom"/>
</dbReference>